<keyword evidence="3" id="KW-0167">Capsid protein</keyword>
<keyword evidence="3" id="KW-0946">Virion</keyword>
<dbReference type="Proteomes" id="UP000630528">
    <property type="component" value="Unassembled WGS sequence"/>
</dbReference>
<evidence type="ECO:0000313" key="3">
    <source>
        <dbReference type="EMBL" id="MBK6005280.1"/>
    </source>
</evidence>
<keyword evidence="1" id="KW-0732">Signal</keyword>
<dbReference type="Pfam" id="PF05229">
    <property type="entry name" value="SCPU"/>
    <property type="match status" value="2"/>
</dbReference>
<comment type="caution">
    <text evidence="3">The sequence shown here is derived from an EMBL/GenBank/DDBJ whole genome shotgun (WGS) entry which is preliminary data.</text>
</comment>
<dbReference type="AlphaFoldDB" id="A0A934TQ80"/>
<evidence type="ECO:0000256" key="1">
    <source>
        <dbReference type="SAM" id="SignalP"/>
    </source>
</evidence>
<evidence type="ECO:0000313" key="4">
    <source>
        <dbReference type="Proteomes" id="UP000630528"/>
    </source>
</evidence>
<proteinExistence type="predicted"/>
<gene>
    <name evidence="3" type="ORF">JJB11_04175</name>
</gene>
<feature type="signal peptide" evidence="1">
    <location>
        <begin position="1"/>
        <end position="23"/>
    </location>
</feature>
<feature type="domain" description="Spore coat protein U/FanG" evidence="2">
    <location>
        <begin position="40"/>
        <end position="162"/>
    </location>
</feature>
<dbReference type="SMART" id="SM00972">
    <property type="entry name" value="SCPU"/>
    <property type="match status" value="1"/>
</dbReference>
<protein>
    <submittedName>
        <fullName evidence="3">Spore coat protein U domain-containing protein</fullName>
    </submittedName>
</protein>
<dbReference type="RefSeq" id="WP_201166627.1">
    <property type="nucleotide sequence ID" value="NZ_JAEPWM010000001.1"/>
</dbReference>
<sequence length="293" mass="30302">MSKILHRLLLGAAALLCSMPGWSAITCSTAVNPSSVNLIYNNTSVSAQGTVDITCMRDPSVDPSHQTFWIGMTQTPAGRNAPLDVDATKTINYVVYHSTTTRGVWTEAGSAAAGSTANGAIVDKQNFHAGSTLSLSYTFTLNIPAGQAPKPAGVYLDTVPITVRDTDGAGAILSTASFNVYISIPRSCRFSTPPSGINVNYTAFSPTAVTGSSSFAITCTQGTTYTIALDQARSVVPTVGLAYGLSLTASGINTGTALAQPYSVNISVDAKQPGSCNVSTCSGTDTRTLTVSY</sequence>
<organism evidence="3 4">
    <name type="scientific">Ramlibacter ginsenosidimutans</name>
    <dbReference type="NCBI Taxonomy" id="502333"/>
    <lineage>
        <taxon>Bacteria</taxon>
        <taxon>Pseudomonadati</taxon>
        <taxon>Pseudomonadota</taxon>
        <taxon>Betaproteobacteria</taxon>
        <taxon>Burkholderiales</taxon>
        <taxon>Comamonadaceae</taxon>
        <taxon>Ramlibacter</taxon>
    </lineage>
</organism>
<feature type="domain" description="Spore coat protein U/FanG" evidence="2">
    <location>
        <begin position="175"/>
        <end position="232"/>
    </location>
</feature>
<evidence type="ECO:0000259" key="2">
    <source>
        <dbReference type="Pfam" id="PF05229"/>
    </source>
</evidence>
<dbReference type="EMBL" id="JAEPWM010000001">
    <property type="protein sequence ID" value="MBK6005280.1"/>
    <property type="molecule type" value="Genomic_DNA"/>
</dbReference>
<accession>A0A934TQ80</accession>
<name>A0A934TQ80_9BURK</name>
<keyword evidence="4" id="KW-1185">Reference proteome</keyword>
<dbReference type="InterPro" id="IPR007893">
    <property type="entry name" value="Spore_coat_U/FanG"/>
</dbReference>
<feature type="chain" id="PRO_5037251746" evidence="1">
    <location>
        <begin position="24"/>
        <end position="293"/>
    </location>
</feature>
<reference evidence="3" key="2">
    <citation type="submission" date="2021-01" db="EMBL/GenBank/DDBJ databases">
        <authorList>
            <person name="Kang M."/>
        </authorList>
    </citation>
    <scope>NUCLEOTIDE SEQUENCE</scope>
    <source>
        <strain evidence="3">KACC 17527</strain>
    </source>
</reference>
<reference evidence="3" key="1">
    <citation type="journal article" date="2012" name="J. Microbiol. Biotechnol.">
        <title>Ramlibacter ginsenosidimutans sp. nov., with ginsenoside-converting activity.</title>
        <authorList>
            <person name="Wang L."/>
            <person name="An D.S."/>
            <person name="Kim S.G."/>
            <person name="Jin F.X."/>
            <person name="Kim S.C."/>
            <person name="Lee S.T."/>
            <person name="Im W.T."/>
        </authorList>
    </citation>
    <scope>NUCLEOTIDE SEQUENCE</scope>
    <source>
        <strain evidence="3">KACC 17527</strain>
    </source>
</reference>